<dbReference type="PANTHER" id="PTHR21566">
    <property type="entry name" value="CILIA- AND FLAGELLA-ASSOCIATED PROTEIN 251-LIKE-RELATED-RELATED"/>
    <property type="match status" value="1"/>
</dbReference>
<name>A0A2G5T694_9PELO</name>
<sequence length="501" mass="59145">MVCTEVMGEDFVEVFVEVDEMTKEEMLIMKLKNPWKSVTTSEDSIQNVDDSSYSIIPIEKKIKDVELTEDGKLLIKESLAEVDRENRSEETLEPPESNEIESITVQMESPNVFTDALNSLKREDSVELQDPTTIEIDLDFVKYSEEISQVYEDVKEAQLKIHQDLRSQSESNVWKEIKDSEESFVEKDEEFEAKLEKQKRVHQEKLEEARRIREEKQKAFKKELDEIRERQKQCFLTLLQCIQLRLRFEEKEKDVADWINICFRNPVAHLLKYFHDFEEFASNLKQFKKVKEEMEAREEVILLNKRVYSLLDILFNSFNQLGDLIQTSPDAIFLQVLQKCICDHVLILYKILDKTEENQFNHSWYLKLCDLFSSLQPTKIPTTRSLREICQDCFGYQNLKFPEREIKNSVAVTEISEESNTHEKDESDKLPTCEAICKSSKKSRSRRSNSEDSKKVKMLFLWFFQHLFSRSILLMATKNVLTTSRAKRGRIQKTVNRKFKK</sequence>
<accession>A0A2G5T694</accession>
<organism evidence="2 3">
    <name type="scientific">Caenorhabditis nigoni</name>
    <dbReference type="NCBI Taxonomy" id="1611254"/>
    <lineage>
        <taxon>Eukaryota</taxon>
        <taxon>Metazoa</taxon>
        <taxon>Ecdysozoa</taxon>
        <taxon>Nematoda</taxon>
        <taxon>Chromadorea</taxon>
        <taxon>Rhabditida</taxon>
        <taxon>Rhabditina</taxon>
        <taxon>Rhabditomorpha</taxon>
        <taxon>Rhabditoidea</taxon>
        <taxon>Rhabditidae</taxon>
        <taxon>Peloderinae</taxon>
        <taxon>Caenorhabditis</taxon>
    </lineage>
</organism>
<feature type="coiled-coil region" evidence="1">
    <location>
        <begin position="192"/>
        <end position="226"/>
    </location>
</feature>
<gene>
    <name evidence="2" type="primary">Cnig_chr_V.g16797</name>
    <name evidence="2" type="ORF">B9Z55_016797</name>
</gene>
<evidence type="ECO:0000256" key="1">
    <source>
        <dbReference type="SAM" id="Coils"/>
    </source>
</evidence>
<evidence type="ECO:0000313" key="2">
    <source>
        <dbReference type="EMBL" id="PIC22904.1"/>
    </source>
</evidence>
<dbReference type="EMBL" id="PDUG01000005">
    <property type="protein sequence ID" value="PIC22904.1"/>
    <property type="molecule type" value="Genomic_DNA"/>
</dbReference>
<dbReference type="Proteomes" id="UP000230233">
    <property type="component" value="Chromosome V"/>
</dbReference>
<dbReference type="Pfam" id="PF05218">
    <property type="entry name" value="DUF713"/>
    <property type="match status" value="1"/>
</dbReference>
<protein>
    <submittedName>
        <fullName evidence="2">Uncharacterized protein</fullName>
    </submittedName>
</protein>
<dbReference type="InterPro" id="IPR007883">
    <property type="entry name" value="DUF713"/>
</dbReference>
<dbReference type="AlphaFoldDB" id="A0A2G5T694"/>
<keyword evidence="1" id="KW-0175">Coiled coil</keyword>
<comment type="caution">
    <text evidence="2">The sequence shown here is derived from an EMBL/GenBank/DDBJ whole genome shotgun (WGS) entry which is preliminary data.</text>
</comment>
<reference evidence="3" key="1">
    <citation type="submission" date="2017-10" db="EMBL/GenBank/DDBJ databases">
        <title>Rapid genome shrinkage in a self-fertile nematode reveals novel sperm competition proteins.</title>
        <authorList>
            <person name="Yin D."/>
            <person name="Schwarz E.M."/>
            <person name="Thomas C.G."/>
            <person name="Felde R.L."/>
            <person name="Korf I.F."/>
            <person name="Cutter A.D."/>
            <person name="Schartner C.M."/>
            <person name="Ralston E.J."/>
            <person name="Meyer B.J."/>
            <person name="Haag E.S."/>
        </authorList>
    </citation>
    <scope>NUCLEOTIDE SEQUENCE [LARGE SCALE GENOMIC DNA]</scope>
    <source>
        <strain evidence="3">JU1422</strain>
    </source>
</reference>
<dbReference type="STRING" id="1611254.A0A2G5T694"/>
<dbReference type="PANTHER" id="PTHR21566:SF7">
    <property type="entry name" value="DUF4455 DOMAIN-CONTAINING PROTEIN-RELATED"/>
    <property type="match status" value="1"/>
</dbReference>
<evidence type="ECO:0000313" key="3">
    <source>
        <dbReference type="Proteomes" id="UP000230233"/>
    </source>
</evidence>
<proteinExistence type="predicted"/>
<keyword evidence="3" id="KW-1185">Reference proteome</keyword>
<dbReference type="OrthoDB" id="5877235at2759"/>